<dbReference type="Proteomes" id="UP001522868">
    <property type="component" value="Unassembled WGS sequence"/>
</dbReference>
<dbReference type="Gene3D" id="2.40.260.10">
    <property type="entry name" value="Sortase"/>
    <property type="match status" value="1"/>
</dbReference>
<name>A0ABT0I598_9ACTN</name>
<dbReference type="InterPro" id="IPR023365">
    <property type="entry name" value="Sortase_dom-sf"/>
</dbReference>
<dbReference type="SUPFAM" id="SSF63817">
    <property type="entry name" value="Sortase"/>
    <property type="match status" value="1"/>
</dbReference>
<sequence length="229" mass="24010">MGAPQTRSGRRGRIGLLAAACVLLVVGGVLLATGVGRQQPAPPRVPQAQSSPGAGATSVPVPPRPSEAGGPESAPAPPAPAPERLVIPTLKVSTPLERLGLDGEQAMETPRDPDRAGWYERGAAPGARGPAVIAGHVTWNEEKAVFFDLARLRTGQRVEVERKDGSTAVFGVTKVAQYGKKEFPSLEVYGNTAGPELRLITCGGDFSKADHYYSDNVVVFGRLLSVREG</sequence>
<reference evidence="3 4" key="1">
    <citation type="submission" date="2022-04" db="EMBL/GenBank/DDBJ databases">
        <title>Streptomyces sp. nov. LCR6-01 isolated from Lichen of Dirinaria sp.</title>
        <authorList>
            <person name="Kanchanasin P."/>
            <person name="Tanasupawat S."/>
            <person name="Phongsopitanun W."/>
        </authorList>
    </citation>
    <scope>NUCLEOTIDE SEQUENCE [LARGE SCALE GENOMIC DNA]</scope>
    <source>
        <strain evidence="3 4">LCR6-01</strain>
    </source>
</reference>
<comment type="caution">
    <text evidence="3">The sequence shown here is derived from an EMBL/GenBank/DDBJ whole genome shotgun (WGS) entry which is preliminary data.</text>
</comment>
<evidence type="ECO:0000256" key="1">
    <source>
        <dbReference type="ARBA" id="ARBA00022801"/>
    </source>
</evidence>
<keyword evidence="1" id="KW-0378">Hydrolase</keyword>
<evidence type="ECO:0000256" key="2">
    <source>
        <dbReference type="SAM" id="MobiDB-lite"/>
    </source>
</evidence>
<proteinExistence type="predicted"/>
<accession>A0ABT0I598</accession>
<organism evidence="3 4">
    <name type="scientific">Streptomyces lichenis</name>
    <dbReference type="NCBI Taxonomy" id="2306967"/>
    <lineage>
        <taxon>Bacteria</taxon>
        <taxon>Bacillati</taxon>
        <taxon>Actinomycetota</taxon>
        <taxon>Actinomycetes</taxon>
        <taxon>Kitasatosporales</taxon>
        <taxon>Streptomycetaceae</taxon>
        <taxon>Streptomyces</taxon>
    </lineage>
</organism>
<dbReference type="CDD" id="cd05829">
    <property type="entry name" value="Sortase_F"/>
    <property type="match status" value="1"/>
</dbReference>
<evidence type="ECO:0000313" key="3">
    <source>
        <dbReference type="EMBL" id="MCK8676492.1"/>
    </source>
</evidence>
<evidence type="ECO:0000313" key="4">
    <source>
        <dbReference type="Proteomes" id="UP001522868"/>
    </source>
</evidence>
<feature type="region of interest" description="Disordered" evidence="2">
    <location>
        <begin position="36"/>
        <end position="85"/>
    </location>
</feature>
<keyword evidence="4" id="KW-1185">Reference proteome</keyword>
<dbReference type="NCBIfam" id="NF033748">
    <property type="entry name" value="class_F_sortase"/>
    <property type="match status" value="1"/>
</dbReference>
<dbReference type="InterPro" id="IPR005754">
    <property type="entry name" value="Sortase"/>
</dbReference>
<dbReference type="Pfam" id="PF04203">
    <property type="entry name" value="Sortase"/>
    <property type="match status" value="1"/>
</dbReference>
<dbReference type="InterPro" id="IPR042001">
    <property type="entry name" value="Sortase_F"/>
</dbReference>
<dbReference type="EMBL" id="JALPTH010000002">
    <property type="protein sequence ID" value="MCK8676492.1"/>
    <property type="molecule type" value="Genomic_DNA"/>
</dbReference>
<gene>
    <name evidence="3" type="ORF">M1O15_03555</name>
</gene>
<protein>
    <submittedName>
        <fullName evidence="3">Class F sortase</fullName>
    </submittedName>
</protein>